<dbReference type="Proteomes" id="UP001044222">
    <property type="component" value="Unassembled WGS sequence"/>
</dbReference>
<proteinExistence type="inferred from homology"/>
<dbReference type="GO" id="GO:0005739">
    <property type="term" value="C:mitochondrion"/>
    <property type="evidence" value="ECO:0007669"/>
    <property type="project" value="TreeGrafter"/>
</dbReference>
<organism evidence="8 9">
    <name type="scientific">Anguilla anguilla</name>
    <name type="common">European freshwater eel</name>
    <name type="synonym">Muraena anguilla</name>
    <dbReference type="NCBI Taxonomy" id="7936"/>
    <lineage>
        <taxon>Eukaryota</taxon>
        <taxon>Metazoa</taxon>
        <taxon>Chordata</taxon>
        <taxon>Craniata</taxon>
        <taxon>Vertebrata</taxon>
        <taxon>Euteleostomi</taxon>
        <taxon>Actinopterygii</taxon>
        <taxon>Neopterygii</taxon>
        <taxon>Teleostei</taxon>
        <taxon>Anguilliformes</taxon>
        <taxon>Anguillidae</taxon>
        <taxon>Anguilla</taxon>
    </lineage>
</organism>
<keyword evidence="9" id="KW-1185">Reference proteome</keyword>
<dbReference type="InterPro" id="IPR009432">
    <property type="entry name" value="DUF1075"/>
</dbReference>
<feature type="transmembrane region" description="Helical" evidence="7">
    <location>
        <begin position="107"/>
        <end position="125"/>
    </location>
</feature>
<feature type="region of interest" description="Disordered" evidence="6">
    <location>
        <begin position="131"/>
        <end position="155"/>
    </location>
</feature>
<comment type="caution">
    <text evidence="8">The sequence shown here is derived from an EMBL/GenBank/DDBJ whole genome shotgun (WGS) entry which is preliminary data.</text>
</comment>
<name>A0A9D3MNW8_ANGAN</name>
<dbReference type="PANTHER" id="PTHR13674">
    <property type="entry name" value="GROWTH AND TRANSFORMATION-DEPENDENT PROTEIN"/>
    <property type="match status" value="1"/>
</dbReference>
<dbReference type="GO" id="GO:0051402">
    <property type="term" value="P:neuron apoptotic process"/>
    <property type="evidence" value="ECO:0007669"/>
    <property type="project" value="TreeGrafter"/>
</dbReference>
<dbReference type="EMBL" id="JAFIRN010000004">
    <property type="protein sequence ID" value="KAG5851253.1"/>
    <property type="molecule type" value="Genomic_DNA"/>
</dbReference>
<protein>
    <recommendedName>
        <fullName evidence="10">Protein FAM162B</fullName>
    </recommendedName>
</protein>
<evidence type="ECO:0000256" key="1">
    <source>
        <dbReference type="ARBA" id="ARBA00004167"/>
    </source>
</evidence>
<evidence type="ECO:0000313" key="9">
    <source>
        <dbReference type="Proteomes" id="UP001044222"/>
    </source>
</evidence>
<feature type="compositionally biased region" description="Polar residues" evidence="6">
    <location>
        <begin position="30"/>
        <end position="43"/>
    </location>
</feature>
<feature type="region of interest" description="Disordered" evidence="6">
    <location>
        <begin position="30"/>
        <end position="59"/>
    </location>
</feature>
<evidence type="ECO:0008006" key="10">
    <source>
        <dbReference type="Google" id="ProtNLM"/>
    </source>
</evidence>
<evidence type="ECO:0000256" key="2">
    <source>
        <dbReference type="ARBA" id="ARBA00007363"/>
    </source>
</evidence>
<keyword evidence="3 7" id="KW-0812">Transmembrane</keyword>
<dbReference type="PANTHER" id="PTHR13674:SF2">
    <property type="entry name" value="PROTEIN FAM162A"/>
    <property type="match status" value="1"/>
</dbReference>
<evidence type="ECO:0000313" key="8">
    <source>
        <dbReference type="EMBL" id="KAG5851253.1"/>
    </source>
</evidence>
<feature type="compositionally biased region" description="Low complexity" evidence="6">
    <location>
        <begin position="44"/>
        <end position="58"/>
    </location>
</feature>
<dbReference type="Pfam" id="PF06388">
    <property type="entry name" value="DUF1075"/>
    <property type="match status" value="1"/>
</dbReference>
<evidence type="ECO:0000256" key="5">
    <source>
        <dbReference type="ARBA" id="ARBA00023136"/>
    </source>
</evidence>
<keyword evidence="5 7" id="KW-0472">Membrane</keyword>
<dbReference type="GO" id="GO:0071456">
    <property type="term" value="P:cellular response to hypoxia"/>
    <property type="evidence" value="ECO:0007669"/>
    <property type="project" value="TreeGrafter"/>
</dbReference>
<comment type="similarity">
    <text evidence="2">Belongs to the UPF0389 family.</text>
</comment>
<gene>
    <name evidence="8" type="ORF">ANANG_G00091110</name>
</gene>
<reference evidence="8" key="1">
    <citation type="submission" date="2021-01" db="EMBL/GenBank/DDBJ databases">
        <title>A chromosome-scale assembly of European eel, Anguilla anguilla.</title>
        <authorList>
            <person name="Henkel C."/>
            <person name="Jong-Raadsen S.A."/>
            <person name="Dufour S."/>
            <person name="Weltzien F.-A."/>
            <person name="Palstra A.P."/>
            <person name="Pelster B."/>
            <person name="Spaink H.P."/>
            <person name="Van Den Thillart G.E."/>
            <person name="Jansen H."/>
            <person name="Zahm M."/>
            <person name="Klopp C."/>
            <person name="Cedric C."/>
            <person name="Louis A."/>
            <person name="Berthelot C."/>
            <person name="Parey E."/>
            <person name="Roest Crollius H."/>
            <person name="Montfort J."/>
            <person name="Robinson-Rechavi M."/>
            <person name="Bucao C."/>
            <person name="Bouchez O."/>
            <person name="Gislard M."/>
            <person name="Lluch J."/>
            <person name="Milhes M."/>
            <person name="Lampietro C."/>
            <person name="Lopez Roques C."/>
            <person name="Donnadieu C."/>
            <person name="Braasch I."/>
            <person name="Desvignes T."/>
            <person name="Postlethwait J."/>
            <person name="Bobe J."/>
            <person name="Guiguen Y."/>
            <person name="Dirks R."/>
        </authorList>
    </citation>
    <scope>NUCLEOTIDE SEQUENCE</scope>
    <source>
        <strain evidence="8">Tag_6206</strain>
        <tissue evidence="8">Liver</tissue>
    </source>
</reference>
<accession>A0A9D3MNW8</accession>
<evidence type="ECO:0000256" key="4">
    <source>
        <dbReference type="ARBA" id="ARBA00022989"/>
    </source>
</evidence>
<evidence type="ECO:0000256" key="3">
    <source>
        <dbReference type="ARBA" id="ARBA00022692"/>
    </source>
</evidence>
<sequence>MMILMTLNRTYSSFGAAIAHWGRQVLDSGSQRRMCSKPQESSSAPHANNPAPAAPARPGFRVPGYSPSDFDKKILVWSGRFKTKEQIPELISFEMIDAARNKIRVRACYAMILLTVASCMGMVYMGKKVEHGKESQVEGGGAESKGGKRLHRRGR</sequence>
<dbReference type="AlphaFoldDB" id="A0A9D3MNW8"/>
<dbReference type="GO" id="GO:0016020">
    <property type="term" value="C:membrane"/>
    <property type="evidence" value="ECO:0007669"/>
    <property type="project" value="UniProtKB-SubCell"/>
</dbReference>
<dbReference type="GO" id="GO:0090200">
    <property type="term" value="P:positive regulation of release of cytochrome c from mitochondria"/>
    <property type="evidence" value="ECO:0007669"/>
    <property type="project" value="TreeGrafter"/>
</dbReference>
<evidence type="ECO:0000256" key="7">
    <source>
        <dbReference type="SAM" id="Phobius"/>
    </source>
</evidence>
<keyword evidence="4 7" id="KW-1133">Transmembrane helix</keyword>
<comment type="subcellular location">
    <subcellularLocation>
        <location evidence="1">Membrane</location>
        <topology evidence="1">Single-pass membrane protein</topology>
    </subcellularLocation>
</comment>
<evidence type="ECO:0000256" key="6">
    <source>
        <dbReference type="SAM" id="MobiDB-lite"/>
    </source>
</evidence>